<name>A0ABU7A308_9TELE</name>
<comment type="caution">
    <text evidence="4">The sequence shown here is derived from an EMBL/GenBank/DDBJ whole genome shotgun (WGS) entry which is preliminary data.</text>
</comment>
<dbReference type="SMART" id="SM00409">
    <property type="entry name" value="IG"/>
    <property type="match status" value="2"/>
</dbReference>
<evidence type="ECO:0000259" key="3">
    <source>
        <dbReference type="PROSITE" id="PS50835"/>
    </source>
</evidence>
<keyword evidence="5" id="KW-1185">Reference proteome</keyword>
<dbReference type="InterPro" id="IPR013783">
    <property type="entry name" value="Ig-like_fold"/>
</dbReference>
<dbReference type="PROSITE" id="PS50835">
    <property type="entry name" value="IG_LIKE"/>
    <property type="match status" value="1"/>
</dbReference>
<protein>
    <recommendedName>
        <fullName evidence="3">Ig-like domain-containing protein</fullName>
    </recommendedName>
</protein>
<dbReference type="SUPFAM" id="SSF48726">
    <property type="entry name" value="Immunoglobulin"/>
    <property type="match status" value="2"/>
</dbReference>
<keyword evidence="2" id="KW-1015">Disulfide bond</keyword>
<proteinExistence type="predicted"/>
<dbReference type="PANTHER" id="PTHR11481:SF64">
    <property type="entry name" value="FC RECEPTOR-LIKE PROTEIN 4"/>
    <property type="match status" value="1"/>
</dbReference>
<evidence type="ECO:0000313" key="4">
    <source>
        <dbReference type="EMBL" id="MED6232442.1"/>
    </source>
</evidence>
<sequence length="289" mass="32190">MNMFVLLIEHSYTAQKIDGAFPYIFPERLQFFEYESVTVQCKLIDGVNAWRVMKGLHKARPTNSSDICSSPAPSCTIKPALERHSGEYWCENDQGKRSGAVNISVTASLVILEIPTQPVVEGSDVTLPCIHKETELIAKLKTELNHIRDFYKNGFHLMTLYSSNMAILNVTKADEGYYKCSISGAGESPESWLAVSKPLKAPNEESPPVQCQQSKTVVLESAVKAALLALLSAVIGVILYKIKQGSNCFFSEERTHDSQQAKTGFPCLLPDCWRWTPAPLRPMMEEADR</sequence>
<accession>A0ABU7A308</accession>
<dbReference type="PANTHER" id="PTHR11481">
    <property type="entry name" value="IMMUNOGLOBULIN FC RECEPTOR"/>
    <property type="match status" value="1"/>
</dbReference>
<dbReference type="InterPro" id="IPR007110">
    <property type="entry name" value="Ig-like_dom"/>
</dbReference>
<organism evidence="4 5">
    <name type="scientific">Ataeniobius toweri</name>
    <dbReference type="NCBI Taxonomy" id="208326"/>
    <lineage>
        <taxon>Eukaryota</taxon>
        <taxon>Metazoa</taxon>
        <taxon>Chordata</taxon>
        <taxon>Craniata</taxon>
        <taxon>Vertebrata</taxon>
        <taxon>Euteleostomi</taxon>
        <taxon>Actinopterygii</taxon>
        <taxon>Neopterygii</taxon>
        <taxon>Teleostei</taxon>
        <taxon>Neoteleostei</taxon>
        <taxon>Acanthomorphata</taxon>
        <taxon>Ovalentaria</taxon>
        <taxon>Atherinomorphae</taxon>
        <taxon>Cyprinodontiformes</taxon>
        <taxon>Goodeidae</taxon>
        <taxon>Ataeniobius</taxon>
    </lineage>
</organism>
<reference evidence="4 5" key="1">
    <citation type="submission" date="2021-07" db="EMBL/GenBank/DDBJ databases">
        <authorList>
            <person name="Palmer J.M."/>
        </authorList>
    </citation>
    <scope>NUCLEOTIDE SEQUENCE [LARGE SCALE GENOMIC DNA]</scope>
    <source>
        <strain evidence="4 5">AT_MEX2019</strain>
        <tissue evidence="4">Muscle</tissue>
    </source>
</reference>
<dbReference type="Proteomes" id="UP001345963">
    <property type="component" value="Unassembled WGS sequence"/>
</dbReference>
<feature type="domain" description="Ig-like" evidence="3">
    <location>
        <begin position="107"/>
        <end position="196"/>
    </location>
</feature>
<gene>
    <name evidence="4" type="ORF">ATANTOWER_030109</name>
</gene>
<keyword evidence="1" id="KW-0732">Signal</keyword>
<dbReference type="InterPro" id="IPR036179">
    <property type="entry name" value="Ig-like_dom_sf"/>
</dbReference>
<dbReference type="InterPro" id="IPR003599">
    <property type="entry name" value="Ig_sub"/>
</dbReference>
<dbReference type="Gene3D" id="2.60.40.10">
    <property type="entry name" value="Immunoglobulins"/>
    <property type="match status" value="2"/>
</dbReference>
<evidence type="ECO:0000256" key="2">
    <source>
        <dbReference type="ARBA" id="ARBA00023157"/>
    </source>
</evidence>
<evidence type="ECO:0000256" key="1">
    <source>
        <dbReference type="ARBA" id="ARBA00022729"/>
    </source>
</evidence>
<dbReference type="EMBL" id="JAHUTI010000799">
    <property type="protein sequence ID" value="MED6232442.1"/>
    <property type="molecule type" value="Genomic_DNA"/>
</dbReference>
<evidence type="ECO:0000313" key="5">
    <source>
        <dbReference type="Proteomes" id="UP001345963"/>
    </source>
</evidence>
<dbReference type="InterPro" id="IPR050488">
    <property type="entry name" value="Ig_Fc_receptor"/>
</dbReference>